<protein>
    <recommendedName>
        <fullName evidence="2">DUF6449 domain-containing protein</fullName>
    </recommendedName>
</protein>
<reference evidence="3" key="1">
    <citation type="journal article" date="2021" name="PeerJ">
        <title>Extensive microbial diversity within the chicken gut microbiome revealed by metagenomics and culture.</title>
        <authorList>
            <person name="Gilroy R."/>
            <person name="Ravi A."/>
            <person name="Getino M."/>
            <person name="Pursley I."/>
            <person name="Horton D.L."/>
            <person name="Alikhan N.F."/>
            <person name="Baker D."/>
            <person name="Gharbi K."/>
            <person name="Hall N."/>
            <person name="Watson M."/>
            <person name="Adriaenssens E.M."/>
            <person name="Foster-Nyarko E."/>
            <person name="Jarju S."/>
            <person name="Secka A."/>
            <person name="Antonio M."/>
            <person name="Oren A."/>
            <person name="Chaudhuri R.R."/>
            <person name="La Ragione R."/>
            <person name="Hildebrand F."/>
            <person name="Pallen M.J."/>
        </authorList>
    </citation>
    <scope>NUCLEOTIDE SEQUENCE</scope>
    <source>
        <strain evidence="3">CHK179-28034</strain>
    </source>
</reference>
<comment type="caution">
    <text evidence="3">The sequence shown here is derived from an EMBL/GenBank/DDBJ whole genome shotgun (WGS) entry which is preliminary data.</text>
</comment>
<proteinExistence type="predicted"/>
<dbReference type="Pfam" id="PF20047">
    <property type="entry name" value="DUF6449"/>
    <property type="match status" value="1"/>
</dbReference>
<evidence type="ECO:0000313" key="3">
    <source>
        <dbReference type="EMBL" id="HIZ40702.1"/>
    </source>
</evidence>
<evidence type="ECO:0000259" key="2">
    <source>
        <dbReference type="Pfam" id="PF20047"/>
    </source>
</evidence>
<keyword evidence="1" id="KW-0812">Transmembrane</keyword>
<dbReference type="Proteomes" id="UP000824049">
    <property type="component" value="Unassembled WGS sequence"/>
</dbReference>
<keyword evidence="1" id="KW-0472">Membrane</keyword>
<feature type="transmembrane region" description="Helical" evidence="1">
    <location>
        <begin position="67"/>
        <end position="87"/>
    </location>
</feature>
<gene>
    <name evidence="3" type="ORF">H9968_12435</name>
</gene>
<dbReference type="EMBL" id="DXBR01000112">
    <property type="protein sequence ID" value="HIZ40702.1"/>
    <property type="molecule type" value="Genomic_DNA"/>
</dbReference>
<feature type="transmembrane region" description="Helical" evidence="1">
    <location>
        <begin position="108"/>
        <end position="140"/>
    </location>
</feature>
<name>A0A9D2J938_9FIRM</name>
<evidence type="ECO:0000313" key="4">
    <source>
        <dbReference type="Proteomes" id="UP000824049"/>
    </source>
</evidence>
<feature type="transmembrane region" description="Helical" evidence="1">
    <location>
        <begin position="174"/>
        <end position="196"/>
    </location>
</feature>
<reference evidence="3" key="2">
    <citation type="submission" date="2021-04" db="EMBL/GenBank/DDBJ databases">
        <authorList>
            <person name="Gilroy R."/>
        </authorList>
    </citation>
    <scope>NUCLEOTIDE SEQUENCE</scope>
    <source>
        <strain evidence="3">CHK179-28034</strain>
    </source>
</reference>
<dbReference type="InterPro" id="IPR045611">
    <property type="entry name" value="DUF6449"/>
</dbReference>
<feature type="transmembrane region" description="Helical" evidence="1">
    <location>
        <begin position="310"/>
        <end position="333"/>
    </location>
</feature>
<dbReference type="AlphaFoldDB" id="A0A9D2J938"/>
<feature type="transmembrane region" description="Helical" evidence="1">
    <location>
        <begin position="283"/>
        <end position="304"/>
    </location>
</feature>
<feature type="transmembrane region" description="Helical" evidence="1">
    <location>
        <begin position="345"/>
        <end position="366"/>
    </location>
</feature>
<feature type="transmembrane region" description="Helical" evidence="1">
    <location>
        <begin position="244"/>
        <end position="263"/>
    </location>
</feature>
<sequence>MTSKTSFSKLLKEHMRHRLGVTVITFVYFLFALMFFVITIQNSMAYEGWTRAEVYATVLNASGPNSLLILCAALGALTAICGFAYLHSRTKIDFFHSLPVKRKDMFRVITANSFLVFASGLLVSTVIEAVITVALGYFTGNVLSNLLLAILCNLLAFAAAFFTAALAMIMTGNVVVGVLGTAVFVTWAPVLIKYALLELPRIFFFSYVEPPAFMNYFDYGSPVYLAVRMQPAASGWNLSEKLPVMAVVCVWIIALAVLCQYLFDIRPSETAGKAMAFPKINPVIRILLVIPAALYTGSYLYSLTLSSSKIWIVIGIVFGTVLFHGIIECIYQFDIRGMWSHWKQMLATMAVVLCLTGSFYLDLYGYDSYVPAAGGVSSVMVEDDGFTYRKEYFWGDSEQNITGKDMENVLALIKDAVKEERQNRFPGGPEQATDGAVTDSSSTIYYTDNGANAAEQEGRKYVGVTYYMKNGETIKRRFDMSDAQANAIMEAACHSESFRKSVYSLYTADWSKIKSISWNSFIENQNLRLTEEEQKQFLTIYLSELDTLDYETMRTVLPVAELNIEHEVEDRMDFTDDFYYIYPSFTKTLAFLESKGCVVDRTLADINITQIDVNDYTGDEPKNWTVTDPAIIQSVKGKLTISNSNFTYYSSGYEGESPTPDYDITVYYNEGYGENTLNVWTDAETLKTLIAGESGE</sequence>
<accession>A0A9D2J938</accession>
<feature type="transmembrane region" description="Helical" evidence="1">
    <location>
        <begin position="146"/>
        <end position="167"/>
    </location>
</feature>
<keyword evidence="1" id="KW-1133">Transmembrane helix</keyword>
<feature type="domain" description="DUF6449" evidence="2">
    <location>
        <begin position="466"/>
        <end position="564"/>
    </location>
</feature>
<evidence type="ECO:0000256" key="1">
    <source>
        <dbReference type="SAM" id="Phobius"/>
    </source>
</evidence>
<feature type="transmembrane region" description="Helical" evidence="1">
    <location>
        <begin position="21"/>
        <end position="40"/>
    </location>
</feature>
<organism evidence="3 4">
    <name type="scientific">Candidatus Anaerobutyricum stercoris</name>
    <dbReference type="NCBI Taxonomy" id="2838457"/>
    <lineage>
        <taxon>Bacteria</taxon>
        <taxon>Bacillati</taxon>
        <taxon>Bacillota</taxon>
        <taxon>Clostridia</taxon>
        <taxon>Lachnospirales</taxon>
        <taxon>Lachnospiraceae</taxon>
        <taxon>Anaerobutyricum</taxon>
    </lineage>
</organism>